<protein>
    <submittedName>
        <fullName evidence="1">YjbF family lipoprotein</fullName>
    </submittedName>
</protein>
<reference evidence="1" key="1">
    <citation type="submission" date="2024-07" db="EMBL/GenBank/DDBJ databases">
        <title>Genome Analysis of a Potential Novel Vibrio Species Secreting pH- and Thermo-stable Alginate Lyase and its Application in Producing Alginate Oligosaccharides.</title>
        <authorList>
            <person name="Huang H."/>
            <person name="Bao K."/>
        </authorList>
    </citation>
    <scope>NUCLEOTIDE SEQUENCE</scope>
    <source>
        <strain evidence="1">HB236076</strain>
    </source>
</reference>
<gene>
    <name evidence="1" type="ORF">AB0763_00815</name>
</gene>
<dbReference type="RefSeq" id="WP_306101889.1">
    <property type="nucleotide sequence ID" value="NZ_CP162601.1"/>
</dbReference>
<dbReference type="InterPro" id="IPR023373">
    <property type="entry name" value="YmcC_sf"/>
</dbReference>
<dbReference type="InterPro" id="IPR021308">
    <property type="entry name" value="GfcB"/>
</dbReference>
<accession>A0AB39HDT1</accession>
<evidence type="ECO:0000313" key="1">
    <source>
        <dbReference type="EMBL" id="XDK25228.1"/>
    </source>
</evidence>
<sequence>MLKARYLVALTSVVLLGACTQKVKDLNATLQAAFIGPESNQVSQQLVENTPYASLFAQQDSDPQALLVLGWVEPGLYHQQFKWLSADNEILVTEAGRIVKTVNFQYGDLLRLTATSPDPLALNLLKPSTPKRWQYTLDWQPGYHIGYQAESQFILGQAENVTMPTQTKLLIPVTEVVTVKALSLSYQNTFWLNPQTGLVEMAEQHLFPGSKIFKTAIGKAYSAGASS</sequence>
<dbReference type="Pfam" id="PF11102">
    <property type="entry name" value="YjbF"/>
    <property type="match status" value="1"/>
</dbReference>
<dbReference type="AlphaFoldDB" id="A0AB39HDT1"/>
<dbReference type="KEGG" id="vih:AB0763_00815"/>
<dbReference type="Gene3D" id="2.40.360.10">
    <property type="entry name" value="YmcC-like"/>
    <property type="match status" value="1"/>
</dbReference>
<keyword evidence="1" id="KW-0449">Lipoprotein</keyword>
<dbReference type="EMBL" id="CP162601">
    <property type="protein sequence ID" value="XDK25228.1"/>
    <property type="molecule type" value="Genomic_DNA"/>
</dbReference>
<dbReference type="SUPFAM" id="SSF159270">
    <property type="entry name" value="YmcC-like"/>
    <property type="match status" value="1"/>
</dbReference>
<organism evidence="1">
    <name type="scientific">Vibrio sp. HB236076</name>
    <dbReference type="NCBI Taxonomy" id="3232307"/>
    <lineage>
        <taxon>Bacteria</taxon>
        <taxon>Pseudomonadati</taxon>
        <taxon>Pseudomonadota</taxon>
        <taxon>Gammaproteobacteria</taxon>
        <taxon>Vibrionales</taxon>
        <taxon>Vibrionaceae</taxon>
        <taxon>Vibrio</taxon>
    </lineage>
</organism>
<proteinExistence type="predicted"/>
<name>A0AB39HDT1_9VIBR</name>
<dbReference type="PROSITE" id="PS51257">
    <property type="entry name" value="PROKAR_LIPOPROTEIN"/>
    <property type="match status" value="1"/>
</dbReference>